<evidence type="ECO:0000259" key="8">
    <source>
        <dbReference type="Pfam" id="PF10334"/>
    </source>
</evidence>
<feature type="transmembrane region" description="Helical" evidence="5">
    <location>
        <begin position="1093"/>
        <end position="1112"/>
    </location>
</feature>
<feature type="domain" description="Amidohydrolase-related" evidence="7">
    <location>
        <begin position="56"/>
        <end position="406"/>
    </location>
</feature>
<evidence type="ECO:0000313" key="11">
    <source>
        <dbReference type="EMBL" id="KAH0212500.1"/>
    </source>
</evidence>
<dbReference type="InterPro" id="IPR018820">
    <property type="entry name" value="BRE4-related_DUF2421"/>
</dbReference>
<dbReference type="InterPro" id="IPR006680">
    <property type="entry name" value="Amidohydro-rel"/>
</dbReference>
<feature type="signal peptide" evidence="6">
    <location>
        <begin position="1"/>
        <end position="18"/>
    </location>
</feature>
<feature type="transmembrane region" description="Helical" evidence="5">
    <location>
        <begin position="473"/>
        <end position="497"/>
    </location>
</feature>
<dbReference type="Gene3D" id="3.20.20.140">
    <property type="entry name" value="Metal-dependent hydrolases"/>
    <property type="match status" value="2"/>
</dbReference>
<dbReference type="Proteomes" id="UP000767238">
    <property type="component" value="Unassembled WGS sequence"/>
</dbReference>
<feature type="transmembrane region" description="Helical" evidence="5">
    <location>
        <begin position="1119"/>
        <end position="1140"/>
    </location>
</feature>
<evidence type="ECO:0000256" key="4">
    <source>
        <dbReference type="ARBA" id="ARBA00023136"/>
    </source>
</evidence>
<sequence length="1396" mass="153554">MIFAYDLVVINGLVVTAADVFQSCIGVKDGKICTLATSFSDEEIGDAQIIDAEGAFVMPGGVDAHVHLCQDLKTGIDGLGGECADNFETGSRSAAAGGTTTMITFATQTRAEEDRSLLGVVEAYNARAKATGSYIDYGFHIIIVRNDADILEHELPVLVEDWGVTSCKLFMTYESQRLTDSQLLDVMLASQKNEITTMIHAENGDMIQWLTEKLETDFTTHNKVLADIPQQKFHSPTCFENSKHVCSPPPPPETSDQDELYVGLHNGTFTIFSSDHCPFRYDHPHGKPTGVLEDPVSMEGEQACEGEALQSLVSRKPGSFRFIPNGIPGVETRLPLLYTGGLATGKITPQKFVELTSTNPAKLYGIYPKKGALMPGSDADIVIWHPNKHFQPFLLSNKMLHHNVDYTPYEGKEFVNWPRYTTLRGKVIWAHGELKGKPYDAKTTSPGRKKKKISPFFDHFNAHDLKVLFRCSVAFWVASLLIVINPTLTAFGNATFFGCITIMFLPPSGVILVTLLGGFTMILGMALGWAWGVITMKAAQATRPQAETQARLQALGAQAARNAGTTSYPIAQVLIFNGFMLDTRVTVTFFCMLCLFIYLMARLRVKVPKLALTCVFAWIVSDVFLTIGPLLPNFQGTIPQVLIKPAAAGIAISIACSMLIFPESTSHMTLYNMHKLVTSMAGCLDLTRGFLENYPDTSHMEPMQSLRAGVLGGWAALEPSFGFLSFDLSFGYWNAQDIASLREPVRRVMIGSMSLLAFEILQGRSLEKVKQLKSADPRTQELAEAEDNEKKHMYGKHQVMQSLNLIDSLGEPEVGQSVSNSYQALSQASNPLLEACKNAFQAITHSIHENNTRSWFGRMSADEFAQMRQSHVDALKRLREERSKFPNVANEALFASHKHLFDDNGKFHGQSSERHKLTGMFFGFNFEDRLLILAAALDRALEQVTLIEQNRTRVRLWLPTNLRKFGAWAFGGSRAPAIAAPTVNDMPQADKATIEEVEQSFRRFHKPARKRNMISTIILGFGSWLTGIPAVCTTSAGFFYREKGLWALIMAQTGAATFSAEFNFAFITRIFGTITGGVIGMLGWYIGSGHGPGNPYGLAAVFVPVSVVLMYLRLYSPPQLMQAVMIGGSTCILVIGYGYIDTHLPTYGNPGIGYEVFWRRTVLVLVGFAISFIVTLLPWPSSLSRNIARRLSGVLDREADHYAALLSSWSDLDGHDKHTVAVEAVTIQLAGELGALANPIGSLKFELSSSVFDSETCGRIKSITEFINYQLAHLHIRAATLSPELRQRFAIASGILDHRAIADVMVVLNIVAQSLKTGDPLPARLPTPLLKNCLDHGHTTSIENVTVEVLKKEGVRGYTVCMSAYLGFLSGVDELVLALKEAVGEAHYIPDDLKLA</sequence>
<evidence type="ECO:0000256" key="2">
    <source>
        <dbReference type="ARBA" id="ARBA00022692"/>
    </source>
</evidence>
<dbReference type="Gene3D" id="2.30.40.10">
    <property type="entry name" value="Urease, subunit C, domain 1"/>
    <property type="match status" value="1"/>
</dbReference>
<feature type="transmembrane region" description="Helical" evidence="5">
    <location>
        <begin position="610"/>
        <end position="630"/>
    </location>
</feature>
<dbReference type="SUPFAM" id="SSF51556">
    <property type="entry name" value="Metallo-dependent hydrolases"/>
    <property type="match status" value="1"/>
</dbReference>
<dbReference type="InterPro" id="IPR018823">
    <property type="entry name" value="ArAE_2_N"/>
</dbReference>
<feature type="domain" description="Putative ER transporter 6TM N-terminal" evidence="9">
    <location>
        <begin position="456"/>
        <end position="897"/>
    </location>
</feature>
<feature type="chain" id="PRO_5040424015" description="Amidohydrolase-related domain-containing protein" evidence="6">
    <location>
        <begin position="19"/>
        <end position="1396"/>
    </location>
</feature>
<dbReference type="Pfam" id="PF01979">
    <property type="entry name" value="Amidohydro_1"/>
    <property type="match status" value="1"/>
</dbReference>
<keyword evidence="4 5" id="KW-0472">Membrane</keyword>
<dbReference type="PANTHER" id="PTHR37994:SF3">
    <property type="entry name" value="ER TRANSPORTER 6TM N-TERMINAL DOMAIN-CONTAINING PROTEIN"/>
    <property type="match status" value="1"/>
</dbReference>
<comment type="subcellular location">
    <subcellularLocation>
        <location evidence="1">Membrane</location>
        <topology evidence="1">Multi-pass membrane protein</topology>
    </subcellularLocation>
</comment>
<feature type="transmembrane region" description="Helical" evidence="5">
    <location>
        <begin position="1070"/>
        <end position="1087"/>
    </location>
</feature>
<name>A0A9P8G936_AURME</name>
<keyword evidence="6" id="KW-0732">Signal</keyword>
<proteinExistence type="predicted"/>
<feature type="domain" description="DUF2421" evidence="8">
    <location>
        <begin position="1178"/>
        <end position="1387"/>
    </location>
</feature>
<gene>
    <name evidence="11" type="ORF">KCV03_g9326</name>
</gene>
<dbReference type="GO" id="GO:0016020">
    <property type="term" value="C:membrane"/>
    <property type="evidence" value="ECO:0007669"/>
    <property type="project" value="UniProtKB-SubCell"/>
</dbReference>
<accession>A0A9P8G936</accession>
<dbReference type="InterPro" id="IPR049453">
    <property type="entry name" value="Memb_transporter_dom"/>
</dbReference>
<dbReference type="EMBL" id="JAHFYH010000114">
    <property type="protein sequence ID" value="KAH0212500.1"/>
    <property type="molecule type" value="Genomic_DNA"/>
</dbReference>
<feature type="domain" description="Integral membrane bound transporter" evidence="10">
    <location>
        <begin position="1038"/>
        <end position="1174"/>
    </location>
</feature>
<dbReference type="OrthoDB" id="2274698at2759"/>
<evidence type="ECO:0000313" key="12">
    <source>
        <dbReference type="Proteomes" id="UP000767238"/>
    </source>
</evidence>
<feature type="transmembrane region" description="Helical" evidence="5">
    <location>
        <begin position="1013"/>
        <end position="1039"/>
    </location>
</feature>
<organism evidence="11 12">
    <name type="scientific">Aureobasidium melanogenum</name>
    <name type="common">Aureobasidium pullulans var. melanogenum</name>
    <dbReference type="NCBI Taxonomy" id="46634"/>
    <lineage>
        <taxon>Eukaryota</taxon>
        <taxon>Fungi</taxon>
        <taxon>Dikarya</taxon>
        <taxon>Ascomycota</taxon>
        <taxon>Pezizomycotina</taxon>
        <taxon>Dothideomycetes</taxon>
        <taxon>Dothideomycetidae</taxon>
        <taxon>Dothideales</taxon>
        <taxon>Saccotheciaceae</taxon>
        <taxon>Aureobasidium</taxon>
    </lineage>
</organism>
<evidence type="ECO:0008006" key="13">
    <source>
        <dbReference type="Google" id="ProtNLM"/>
    </source>
</evidence>
<dbReference type="InterPro" id="IPR011059">
    <property type="entry name" value="Metal-dep_hydrolase_composite"/>
</dbReference>
<dbReference type="Pfam" id="PF10337">
    <property type="entry name" value="ArAE_2_N"/>
    <property type="match status" value="1"/>
</dbReference>
<evidence type="ECO:0000256" key="5">
    <source>
        <dbReference type="SAM" id="Phobius"/>
    </source>
</evidence>
<dbReference type="Pfam" id="PF13515">
    <property type="entry name" value="FUSC_2"/>
    <property type="match status" value="1"/>
</dbReference>
<feature type="transmembrane region" description="Helical" evidence="5">
    <location>
        <begin position="642"/>
        <end position="661"/>
    </location>
</feature>
<dbReference type="InterPro" id="IPR032466">
    <property type="entry name" value="Metal_Hydrolase"/>
</dbReference>
<dbReference type="Pfam" id="PF10334">
    <property type="entry name" value="BRE4"/>
    <property type="match status" value="1"/>
</dbReference>
<dbReference type="GO" id="GO:0016810">
    <property type="term" value="F:hydrolase activity, acting on carbon-nitrogen (but not peptide) bonds"/>
    <property type="evidence" value="ECO:0007669"/>
    <property type="project" value="InterPro"/>
</dbReference>
<keyword evidence="2 5" id="KW-0812">Transmembrane</keyword>
<feature type="transmembrane region" description="Helical" evidence="5">
    <location>
        <begin position="509"/>
        <end position="531"/>
    </location>
</feature>
<evidence type="ECO:0000259" key="7">
    <source>
        <dbReference type="Pfam" id="PF01979"/>
    </source>
</evidence>
<keyword evidence="3 5" id="KW-1133">Transmembrane helix</keyword>
<evidence type="ECO:0000259" key="10">
    <source>
        <dbReference type="Pfam" id="PF13515"/>
    </source>
</evidence>
<reference evidence="11" key="2">
    <citation type="submission" date="2021-08" db="EMBL/GenBank/DDBJ databases">
        <authorList>
            <person name="Gostincar C."/>
            <person name="Sun X."/>
            <person name="Song Z."/>
            <person name="Gunde-Cimerman N."/>
        </authorList>
    </citation>
    <scope>NUCLEOTIDE SEQUENCE</scope>
    <source>
        <strain evidence="11">EXF-8016</strain>
    </source>
</reference>
<dbReference type="PANTHER" id="PTHR37994">
    <property type="entry name" value="ARAE_2_N DOMAIN-CONTAINING PROTEIN-RELATED"/>
    <property type="match status" value="1"/>
</dbReference>
<evidence type="ECO:0000256" key="6">
    <source>
        <dbReference type="SAM" id="SignalP"/>
    </source>
</evidence>
<dbReference type="SUPFAM" id="SSF51338">
    <property type="entry name" value="Composite domain of metallo-dependent hydrolases"/>
    <property type="match status" value="2"/>
</dbReference>
<evidence type="ECO:0000259" key="9">
    <source>
        <dbReference type="Pfam" id="PF10337"/>
    </source>
</evidence>
<evidence type="ECO:0000256" key="3">
    <source>
        <dbReference type="ARBA" id="ARBA00022989"/>
    </source>
</evidence>
<feature type="non-terminal residue" evidence="11">
    <location>
        <position position="1396"/>
    </location>
</feature>
<reference evidence="11" key="1">
    <citation type="journal article" date="2021" name="J Fungi (Basel)">
        <title>Virulence traits and population genomics of the black yeast Aureobasidium melanogenum.</title>
        <authorList>
            <person name="Cernosa A."/>
            <person name="Sun X."/>
            <person name="Gostincar C."/>
            <person name="Fang C."/>
            <person name="Gunde-Cimerman N."/>
            <person name="Song Z."/>
        </authorList>
    </citation>
    <scope>NUCLEOTIDE SEQUENCE</scope>
    <source>
        <strain evidence="11">EXF-8016</strain>
    </source>
</reference>
<protein>
    <recommendedName>
        <fullName evidence="13">Amidohydrolase-related domain-containing protein</fullName>
    </recommendedName>
</protein>
<feature type="transmembrane region" description="Helical" evidence="5">
    <location>
        <begin position="1160"/>
        <end position="1179"/>
    </location>
</feature>
<evidence type="ECO:0000256" key="1">
    <source>
        <dbReference type="ARBA" id="ARBA00004141"/>
    </source>
</evidence>
<feature type="transmembrane region" description="Helical" evidence="5">
    <location>
        <begin position="585"/>
        <end position="603"/>
    </location>
</feature>
<comment type="caution">
    <text evidence="11">The sequence shown here is derived from an EMBL/GenBank/DDBJ whole genome shotgun (WGS) entry which is preliminary data.</text>
</comment>